<comment type="caution">
    <text evidence="3">The sequence shown here is derived from an EMBL/GenBank/DDBJ whole genome shotgun (WGS) entry which is preliminary data.</text>
</comment>
<feature type="compositionally biased region" description="Basic residues" evidence="1">
    <location>
        <begin position="116"/>
        <end position="138"/>
    </location>
</feature>
<reference evidence="3 4" key="1">
    <citation type="submission" date="2014-10" db="EMBL/GenBank/DDBJ databases">
        <title>Draft genome of the hookworm Ancylostoma caninum.</title>
        <authorList>
            <person name="Mitreva M."/>
        </authorList>
    </citation>
    <scope>NUCLEOTIDE SEQUENCE [LARGE SCALE GENOMIC DNA]</scope>
    <source>
        <strain evidence="3 4">Baltimore</strain>
    </source>
</reference>
<dbReference type="OrthoDB" id="5905986at2759"/>
<feature type="transmembrane region" description="Helical" evidence="2">
    <location>
        <begin position="12"/>
        <end position="35"/>
    </location>
</feature>
<evidence type="ECO:0000313" key="4">
    <source>
        <dbReference type="Proteomes" id="UP000252519"/>
    </source>
</evidence>
<feature type="compositionally biased region" description="Polar residues" evidence="1">
    <location>
        <begin position="201"/>
        <end position="236"/>
    </location>
</feature>
<sequence length="278" mass="30924">MRETFLVNTMNITQITVILLVSNISGSLSLILYLCSSRSKSNRLKGGNSSVEIGSSATDNARPSKKQRNTHSSRKHESNKSPKRHEKTNTSKKHKRIHTSKKRRTKEKHSRIAEKHSKKKRGKKRQKKPVRKPMKIKSRPSVSLPTAREHEKLQMIQARPAVIYYTDDGHDDTSQDAPSFDLMLIPPSDDLKPRGRREELTPSSLGSEAQKASSQAFDDSKASSQAFDDPKASSQAFDDPKASSLAFDEPKASSLASEAQKLPNQASEPQPPSLLTES</sequence>
<dbReference type="Proteomes" id="UP000252519">
    <property type="component" value="Unassembled WGS sequence"/>
</dbReference>
<accession>A0A368H9A1</accession>
<keyword evidence="2" id="KW-0472">Membrane</keyword>
<dbReference type="AlphaFoldDB" id="A0A368H9A1"/>
<keyword evidence="4" id="KW-1185">Reference proteome</keyword>
<feature type="compositionally biased region" description="Basic residues" evidence="1">
    <location>
        <begin position="63"/>
        <end position="74"/>
    </location>
</feature>
<feature type="compositionally biased region" description="Basic and acidic residues" evidence="1">
    <location>
        <begin position="189"/>
        <end position="200"/>
    </location>
</feature>
<feature type="compositionally biased region" description="Polar residues" evidence="1">
    <location>
        <begin position="47"/>
        <end position="61"/>
    </location>
</feature>
<keyword evidence="2" id="KW-0812">Transmembrane</keyword>
<evidence type="ECO:0000313" key="3">
    <source>
        <dbReference type="EMBL" id="RCN51887.1"/>
    </source>
</evidence>
<feature type="compositionally biased region" description="Basic residues" evidence="1">
    <location>
        <begin position="81"/>
        <end position="109"/>
    </location>
</feature>
<feature type="region of interest" description="Disordered" evidence="1">
    <location>
        <begin position="40"/>
        <end position="152"/>
    </location>
</feature>
<protein>
    <submittedName>
        <fullName evidence="3">Uncharacterized protein</fullName>
    </submittedName>
</protein>
<gene>
    <name evidence="3" type="ORF">ANCCAN_01975</name>
</gene>
<proteinExistence type="predicted"/>
<dbReference type="EMBL" id="JOJR01000010">
    <property type="protein sequence ID" value="RCN51887.1"/>
    <property type="molecule type" value="Genomic_DNA"/>
</dbReference>
<feature type="compositionally biased region" description="Polar residues" evidence="1">
    <location>
        <begin position="254"/>
        <end position="278"/>
    </location>
</feature>
<feature type="region of interest" description="Disordered" evidence="1">
    <location>
        <begin position="166"/>
        <end position="278"/>
    </location>
</feature>
<evidence type="ECO:0000256" key="2">
    <source>
        <dbReference type="SAM" id="Phobius"/>
    </source>
</evidence>
<evidence type="ECO:0000256" key="1">
    <source>
        <dbReference type="SAM" id="MobiDB-lite"/>
    </source>
</evidence>
<organism evidence="3 4">
    <name type="scientific">Ancylostoma caninum</name>
    <name type="common">Dog hookworm</name>
    <dbReference type="NCBI Taxonomy" id="29170"/>
    <lineage>
        <taxon>Eukaryota</taxon>
        <taxon>Metazoa</taxon>
        <taxon>Ecdysozoa</taxon>
        <taxon>Nematoda</taxon>
        <taxon>Chromadorea</taxon>
        <taxon>Rhabditida</taxon>
        <taxon>Rhabditina</taxon>
        <taxon>Rhabditomorpha</taxon>
        <taxon>Strongyloidea</taxon>
        <taxon>Ancylostomatidae</taxon>
        <taxon>Ancylostomatinae</taxon>
        <taxon>Ancylostoma</taxon>
    </lineage>
</organism>
<name>A0A368H9A1_ANCCA</name>
<keyword evidence="2" id="KW-1133">Transmembrane helix</keyword>